<dbReference type="GO" id="GO:0005737">
    <property type="term" value="C:cytoplasm"/>
    <property type="evidence" value="ECO:0007669"/>
    <property type="project" value="TreeGrafter"/>
</dbReference>
<feature type="compositionally biased region" description="Basic and acidic residues" evidence="1">
    <location>
        <begin position="209"/>
        <end position="219"/>
    </location>
</feature>
<feature type="region of interest" description="Disordered" evidence="1">
    <location>
        <begin position="199"/>
        <end position="256"/>
    </location>
</feature>
<dbReference type="GO" id="GO:0048011">
    <property type="term" value="P:neurotrophin TRK receptor signaling pathway"/>
    <property type="evidence" value="ECO:0007669"/>
    <property type="project" value="InterPro"/>
</dbReference>
<evidence type="ECO:0000313" key="2">
    <source>
        <dbReference type="EMBL" id="KAK9497595.1"/>
    </source>
</evidence>
<name>A0AAW1CMV0_9HEMI</name>
<proteinExistence type="predicted"/>
<dbReference type="EMBL" id="JAPXFL010000014">
    <property type="protein sequence ID" value="KAK9497595.1"/>
    <property type="molecule type" value="Genomic_DNA"/>
</dbReference>
<gene>
    <name evidence="2" type="ORF">O3M35_004293</name>
</gene>
<dbReference type="PANTHER" id="PTHR21844:SF2">
    <property type="entry name" value="PROLINE-RICH AKT1 SUBSTRATE 1"/>
    <property type="match status" value="1"/>
</dbReference>
<evidence type="ECO:0000313" key="3">
    <source>
        <dbReference type="Proteomes" id="UP001461498"/>
    </source>
</evidence>
<reference evidence="2 3" key="1">
    <citation type="submission" date="2022-12" db="EMBL/GenBank/DDBJ databases">
        <title>Chromosome-level genome assembly of true bugs.</title>
        <authorList>
            <person name="Ma L."/>
            <person name="Li H."/>
        </authorList>
    </citation>
    <scope>NUCLEOTIDE SEQUENCE [LARGE SCALE GENOMIC DNA]</scope>
    <source>
        <strain evidence="2">Lab_2022b</strain>
    </source>
</reference>
<sequence length="326" mass="37414">MILYCKCLNVCIESFGGFLTDNNYINDCPMDILNVNVAEMNVIKLTHRIPNLIKEKNLDGTWYSYSCINCNLLLYICKKKEQTTPILVNKSLLNDTALINDLRLSENFSPAFKIVLKPDDSITEDMYHHHLHDVAAVWLRDEARSVEERIKHFTEEQYANLENQRLRALRDDLLINRIIKADQESERTVNINEIVELSEDSSTNNRVKTTRDDQLKEESSGESIQFDLDGFDTPKTSKYIPDPSTSDTTEDEDEGRVHWKRASANIARSLPIPVPQYMQEVNTSSRLKKGSPPVPHDIAASIRELAKSVHGESIFGELPRRPYNKY</sequence>
<accession>A0AAW1CMV0</accession>
<comment type="caution">
    <text evidence="2">The sequence shown here is derived from an EMBL/GenBank/DDBJ whole genome shotgun (WGS) entry which is preliminary data.</text>
</comment>
<dbReference type="Proteomes" id="UP001461498">
    <property type="component" value="Unassembled WGS sequence"/>
</dbReference>
<dbReference type="AlphaFoldDB" id="A0AAW1CMV0"/>
<organism evidence="2 3">
    <name type="scientific">Rhynocoris fuscipes</name>
    <dbReference type="NCBI Taxonomy" id="488301"/>
    <lineage>
        <taxon>Eukaryota</taxon>
        <taxon>Metazoa</taxon>
        <taxon>Ecdysozoa</taxon>
        <taxon>Arthropoda</taxon>
        <taxon>Hexapoda</taxon>
        <taxon>Insecta</taxon>
        <taxon>Pterygota</taxon>
        <taxon>Neoptera</taxon>
        <taxon>Paraneoptera</taxon>
        <taxon>Hemiptera</taxon>
        <taxon>Heteroptera</taxon>
        <taxon>Panheteroptera</taxon>
        <taxon>Cimicomorpha</taxon>
        <taxon>Reduviidae</taxon>
        <taxon>Harpactorinae</taxon>
        <taxon>Harpactorini</taxon>
        <taxon>Rhynocoris</taxon>
    </lineage>
</organism>
<protein>
    <submittedName>
        <fullName evidence="2">Uncharacterized protein</fullName>
    </submittedName>
</protein>
<keyword evidence="3" id="KW-1185">Reference proteome</keyword>
<dbReference type="InterPro" id="IPR026682">
    <property type="entry name" value="AKT1S1"/>
</dbReference>
<dbReference type="GO" id="GO:0032007">
    <property type="term" value="P:negative regulation of TOR signaling"/>
    <property type="evidence" value="ECO:0007669"/>
    <property type="project" value="InterPro"/>
</dbReference>
<evidence type="ECO:0000256" key="1">
    <source>
        <dbReference type="SAM" id="MobiDB-lite"/>
    </source>
</evidence>
<dbReference type="PANTHER" id="PTHR21844">
    <property type="entry name" value="AKT1 SUBSTRATE 1 PROTEIN"/>
    <property type="match status" value="1"/>
</dbReference>